<reference evidence="2" key="1">
    <citation type="submission" date="2021-03" db="EMBL/GenBank/DDBJ databases">
        <title>Proteiniclasticum marinus sp. nov., isolated from tidal flat sediment.</title>
        <authorList>
            <person name="Namirimu T."/>
            <person name="Yang J.-A."/>
            <person name="Yang S.-H."/>
            <person name="Kim Y.-J."/>
            <person name="Kwon K.K."/>
        </authorList>
    </citation>
    <scope>NUCLEOTIDE SEQUENCE</scope>
    <source>
        <strain evidence="2">SCR006</strain>
    </source>
</reference>
<keyword evidence="3" id="KW-1185">Reference proteome</keyword>
<protein>
    <submittedName>
        <fullName evidence="2">GNAT family N-acetyltransferase</fullName>
    </submittedName>
</protein>
<dbReference type="InterPro" id="IPR000182">
    <property type="entry name" value="GNAT_dom"/>
</dbReference>
<evidence type="ECO:0000313" key="3">
    <source>
        <dbReference type="Proteomes" id="UP000664218"/>
    </source>
</evidence>
<dbReference type="Gene3D" id="3.40.630.30">
    <property type="match status" value="1"/>
</dbReference>
<dbReference type="GO" id="GO:0016747">
    <property type="term" value="F:acyltransferase activity, transferring groups other than amino-acyl groups"/>
    <property type="evidence" value="ECO:0007669"/>
    <property type="project" value="InterPro"/>
</dbReference>
<evidence type="ECO:0000313" key="2">
    <source>
        <dbReference type="EMBL" id="MBO1265704.1"/>
    </source>
</evidence>
<gene>
    <name evidence="2" type="ORF">J3A84_11750</name>
</gene>
<dbReference type="EMBL" id="JAFNJU010000009">
    <property type="protein sequence ID" value="MBO1265704.1"/>
    <property type="molecule type" value="Genomic_DNA"/>
</dbReference>
<dbReference type="CDD" id="cd04301">
    <property type="entry name" value="NAT_SF"/>
    <property type="match status" value="1"/>
</dbReference>
<name>A0A939H7M3_9CLOT</name>
<comment type="caution">
    <text evidence="2">The sequence shown here is derived from an EMBL/GenBank/DDBJ whole genome shotgun (WGS) entry which is preliminary data.</text>
</comment>
<dbReference type="Proteomes" id="UP000664218">
    <property type="component" value="Unassembled WGS sequence"/>
</dbReference>
<dbReference type="InterPro" id="IPR016181">
    <property type="entry name" value="Acyl_CoA_acyltransferase"/>
</dbReference>
<dbReference type="Pfam" id="PF13527">
    <property type="entry name" value="Acetyltransf_9"/>
    <property type="match status" value="1"/>
</dbReference>
<sequence>MAYTLVSNYKEDPVLRKSFAALAKETFGIDFEKWHAAGGWNKNYIPYSFCSEDRIIANVSVSTMKVLVESEMHKAVQIGTVMTEPSHRGKGLAGTLLRHVLEEHEDSCDFFFLAADEKAVPLYARCGFHPVKSFRFIVDPSLYRKSGPSPVQVRMTMDELMKHKRESLPLQAKVAALGEEHILAFYYVHGFDECIHRLSDDLLVLMEMEENDLHLYDVFSRKAYRLEEILERIIPKHAERVICHFAPQGKLKGLSLEEDSDAGWMIRSSASLSLPDAFTFPDISKA</sequence>
<dbReference type="RefSeq" id="WP_207600229.1">
    <property type="nucleotide sequence ID" value="NZ_JAFNJU010000009.1"/>
</dbReference>
<accession>A0A939H7M3</accession>
<evidence type="ECO:0000259" key="1">
    <source>
        <dbReference type="PROSITE" id="PS51186"/>
    </source>
</evidence>
<feature type="domain" description="N-acetyltransferase" evidence="1">
    <location>
        <begin position="4"/>
        <end position="158"/>
    </location>
</feature>
<dbReference type="SUPFAM" id="SSF55729">
    <property type="entry name" value="Acyl-CoA N-acyltransferases (Nat)"/>
    <property type="match status" value="1"/>
</dbReference>
<organism evidence="2 3">
    <name type="scientific">Proteiniclasticum aestuarii</name>
    <dbReference type="NCBI Taxonomy" id="2817862"/>
    <lineage>
        <taxon>Bacteria</taxon>
        <taxon>Bacillati</taxon>
        <taxon>Bacillota</taxon>
        <taxon>Clostridia</taxon>
        <taxon>Eubacteriales</taxon>
        <taxon>Clostridiaceae</taxon>
        <taxon>Proteiniclasticum</taxon>
    </lineage>
</organism>
<proteinExistence type="predicted"/>
<dbReference type="AlphaFoldDB" id="A0A939H7M3"/>
<dbReference type="PROSITE" id="PS51186">
    <property type="entry name" value="GNAT"/>
    <property type="match status" value="1"/>
</dbReference>